<dbReference type="AlphaFoldDB" id="A0A7T6YZG7"/>
<feature type="binding site" evidence="14">
    <location>
        <position position="249"/>
    </location>
    <ligand>
        <name>substrate</name>
    </ligand>
</feature>
<name>A0A7T6YZG7_9BACI</name>
<dbReference type="Proteomes" id="UP000595823">
    <property type="component" value="Chromosome"/>
</dbReference>
<dbReference type="KEGG" id="scia:HUG15_00065"/>
<evidence type="ECO:0000256" key="11">
    <source>
        <dbReference type="ARBA" id="ARBA00023316"/>
    </source>
</evidence>
<evidence type="ECO:0000256" key="4">
    <source>
        <dbReference type="ARBA" id="ARBA00012448"/>
    </source>
</evidence>
<comment type="function">
    <text evidence="1">Removes C-terminal D-alanyl residues from sugar-peptide cell wall precursors.</text>
</comment>
<keyword evidence="9" id="KW-0133">Cell shape</keyword>
<dbReference type="InterPro" id="IPR012338">
    <property type="entry name" value="Beta-lactam/transpept-like"/>
</dbReference>
<evidence type="ECO:0000256" key="8">
    <source>
        <dbReference type="ARBA" id="ARBA00022801"/>
    </source>
</evidence>
<evidence type="ECO:0000256" key="9">
    <source>
        <dbReference type="ARBA" id="ARBA00022960"/>
    </source>
</evidence>
<evidence type="ECO:0000313" key="18">
    <source>
        <dbReference type="EMBL" id="QQK74170.1"/>
    </source>
</evidence>
<dbReference type="EMBL" id="CP054705">
    <property type="protein sequence ID" value="QQK74170.1"/>
    <property type="molecule type" value="Genomic_DNA"/>
</dbReference>
<dbReference type="PANTHER" id="PTHR21581">
    <property type="entry name" value="D-ALANYL-D-ALANINE CARBOXYPEPTIDASE"/>
    <property type="match status" value="1"/>
</dbReference>
<dbReference type="UniPathway" id="UPA00219"/>
<evidence type="ECO:0000256" key="6">
    <source>
        <dbReference type="ARBA" id="ARBA00022670"/>
    </source>
</evidence>
<comment type="similarity">
    <text evidence="3 15">Belongs to the peptidase S11 family.</text>
</comment>
<dbReference type="PANTHER" id="PTHR21581:SF11">
    <property type="entry name" value="D-ALANYL-D-ALANINE CARBOXYPEPTIDASE DACA"/>
    <property type="match status" value="1"/>
</dbReference>
<evidence type="ECO:0000256" key="5">
    <source>
        <dbReference type="ARBA" id="ARBA00022645"/>
    </source>
</evidence>
<dbReference type="GO" id="GO:0071555">
    <property type="term" value="P:cell wall organization"/>
    <property type="evidence" value="ECO:0007669"/>
    <property type="project" value="UniProtKB-KW"/>
</dbReference>
<dbReference type="InterPro" id="IPR001967">
    <property type="entry name" value="Peptidase_S11_N"/>
</dbReference>
<evidence type="ECO:0000256" key="13">
    <source>
        <dbReference type="PIRSR" id="PIRSR618044-1"/>
    </source>
</evidence>
<dbReference type="InterPro" id="IPR012907">
    <property type="entry name" value="Peptidase_S11_C"/>
</dbReference>
<keyword evidence="10" id="KW-0573">Peptidoglycan synthesis</keyword>
<evidence type="ECO:0000256" key="7">
    <source>
        <dbReference type="ARBA" id="ARBA00022729"/>
    </source>
</evidence>
<evidence type="ECO:0000256" key="12">
    <source>
        <dbReference type="ARBA" id="ARBA00034000"/>
    </source>
</evidence>
<dbReference type="SUPFAM" id="SSF69189">
    <property type="entry name" value="Penicillin-binding protein associated domain"/>
    <property type="match status" value="1"/>
</dbReference>
<keyword evidence="11" id="KW-0961">Cell wall biogenesis/degradation</keyword>
<feature type="active site" evidence="13">
    <location>
        <position position="121"/>
    </location>
</feature>
<feature type="active site" description="Acyl-ester intermediate" evidence="13">
    <location>
        <position position="57"/>
    </location>
</feature>
<evidence type="ECO:0000256" key="3">
    <source>
        <dbReference type="ARBA" id="ARBA00007164"/>
    </source>
</evidence>
<dbReference type="Gene3D" id="3.40.710.10">
    <property type="entry name" value="DD-peptidase/beta-lactamase superfamily"/>
    <property type="match status" value="1"/>
</dbReference>
<dbReference type="GO" id="GO:0009002">
    <property type="term" value="F:serine-type D-Ala-D-Ala carboxypeptidase activity"/>
    <property type="evidence" value="ECO:0007669"/>
    <property type="project" value="UniProtKB-EC"/>
</dbReference>
<sequence length="441" mass="48043">MKKWTSILSGAALFLALTTTIEAQTPDIEAEASILVDMETGKILYDDDIDTLLPMASMAKMMTEYLVNEAIEEGDLSWDEEVSVSEEVADLSQDESLSNVYLRTDQTYSIEELYEAMAIASANGATVALAEAVAGSETDFVDMMNDKAAELGIEDYEFVNSSGLNNESMEGNHPEGTDADAENMMSARGTAQLAYNLVQDYPEVLDVASTEETVFMEGSEMDELPITNWNHMLGDSDFAHAYEGVDGIKTGNTDAAGFAFTGTVEQDDTRLLSVVMRTDDMDARFEETAVLYDYGFDTFTSEEVVSEGEQSDEVSVLPVPDGQEQEAPVVTGSALSLPILEGEEEMYSTSVTVDEDLLDEDGALSAPLEAGEEVGYVTVTYEGEDEEMYLTDELENNAAVPLVVGEDVERANWFVRSMRGIGGFFSGLWDQTTDTVGGWFS</sequence>
<dbReference type="PRINTS" id="PR00725">
    <property type="entry name" value="DADACBPTASE1"/>
</dbReference>
<evidence type="ECO:0000256" key="1">
    <source>
        <dbReference type="ARBA" id="ARBA00003217"/>
    </source>
</evidence>
<dbReference type="Pfam" id="PF00768">
    <property type="entry name" value="Peptidase_S11"/>
    <property type="match status" value="1"/>
</dbReference>
<dbReference type="Gene3D" id="2.60.410.10">
    <property type="entry name" value="D-Ala-D-Ala carboxypeptidase, C-terminal domain"/>
    <property type="match status" value="1"/>
</dbReference>
<gene>
    <name evidence="18" type="ORF">HUG15_00065</name>
</gene>
<evidence type="ECO:0000256" key="2">
    <source>
        <dbReference type="ARBA" id="ARBA00004752"/>
    </source>
</evidence>
<keyword evidence="19" id="KW-1185">Reference proteome</keyword>
<dbReference type="SMART" id="SM00936">
    <property type="entry name" value="PBP5_C"/>
    <property type="match status" value="1"/>
</dbReference>
<evidence type="ECO:0000313" key="19">
    <source>
        <dbReference type="Proteomes" id="UP000595823"/>
    </source>
</evidence>
<accession>A0A7T6YZG7</accession>
<keyword evidence="6" id="KW-0645">Protease</keyword>
<evidence type="ECO:0000256" key="15">
    <source>
        <dbReference type="RuleBase" id="RU004016"/>
    </source>
</evidence>
<dbReference type="Pfam" id="PF07943">
    <property type="entry name" value="PBP5_C"/>
    <property type="match status" value="1"/>
</dbReference>
<comment type="pathway">
    <text evidence="2">Cell wall biogenesis; peptidoglycan biosynthesis.</text>
</comment>
<dbReference type="GO" id="GO:0009252">
    <property type="term" value="P:peptidoglycan biosynthetic process"/>
    <property type="evidence" value="ECO:0007669"/>
    <property type="project" value="UniProtKB-UniPathway"/>
</dbReference>
<feature type="domain" description="Peptidase S11 D-Ala-D-Ala carboxypeptidase A C-terminal" evidence="17">
    <location>
        <begin position="299"/>
        <end position="410"/>
    </location>
</feature>
<evidence type="ECO:0000259" key="17">
    <source>
        <dbReference type="SMART" id="SM00936"/>
    </source>
</evidence>
<dbReference type="GO" id="GO:0008360">
    <property type="term" value="P:regulation of cell shape"/>
    <property type="evidence" value="ECO:0007669"/>
    <property type="project" value="UniProtKB-KW"/>
</dbReference>
<proteinExistence type="inferred from homology"/>
<feature type="active site" description="Proton acceptor" evidence="13">
    <location>
        <position position="60"/>
    </location>
</feature>
<dbReference type="SUPFAM" id="SSF56601">
    <property type="entry name" value="beta-lactamase/transpeptidase-like"/>
    <property type="match status" value="1"/>
</dbReference>
<dbReference type="InterPro" id="IPR037167">
    <property type="entry name" value="Peptidase_S11_C_sf"/>
</dbReference>
<dbReference type="InterPro" id="IPR015956">
    <property type="entry name" value="Peniciliin-bd_prot_C_sf"/>
</dbReference>
<reference evidence="18 19" key="1">
    <citation type="submission" date="2020-06" db="EMBL/GenBank/DDBJ databases">
        <title>Genomic analysis of Salicibibacter sp. NKC5-3.</title>
        <authorList>
            <person name="Oh Y.J."/>
        </authorList>
    </citation>
    <scope>NUCLEOTIDE SEQUENCE [LARGE SCALE GENOMIC DNA]</scope>
    <source>
        <strain evidence="18 19">NKC5-3</strain>
    </source>
</reference>
<dbReference type="RefSeq" id="WP_200126127.1">
    <property type="nucleotide sequence ID" value="NZ_CP054705.1"/>
</dbReference>
<evidence type="ECO:0000256" key="14">
    <source>
        <dbReference type="PIRSR" id="PIRSR618044-2"/>
    </source>
</evidence>
<dbReference type="EC" id="3.4.16.4" evidence="4"/>
<feature type="chain" id="PRO_5033057267" description="serine-type D-Ala-D-Ala carboxypeptidase" evidence="16">
    <location>
        <begin position="24"/>
        <end position="441"/>
    </location>
</feature>
<dbReference type="GO" id="GO:0006508">
    <property type="term" value="P:proteolysis"/>
    <property type="evidence" value="ECO:0007669"/>
    <property type="project" value="UniProtKB-KW"/>
</dbReference>
<keyword evidence="7 16" id="KW-0732">Signal</keyword>
<protein>
    <recommendedName>
        <fullName evidence="4">serine-type D-Ala-D-Ala carboxypeptidase</fullName>
        <ecNumber evidence="4">3.4.16.4</ecNumber>
    </recommendedName>
</protein>
<organism evidence="18 19">
    <name type="scientific">Salicibibacter cibarius</name>
    <dbReference type="NCBI Taxonomy" id="2743000"/>
    <lineage>
        <taxon>Bacteria</taxon>
        <taxon>Bacillati</taxon>
        <taxon>Bacillota</taxon>
        <taxon>Bacilli</taxon>
        <taxon>Bacillales</taxon>
        <taxon>Bacillaceae</taxon>
        <taxon>Salicibibacter</taxon>
    </lineage>
</organism>
<dbReference type="InterPro" id="IPR018044">
    <property type="entry name" value="Peptidase_S11"/>
</dbReference>
<evidence type="ECO:0000256" key="10">
    <source>
        <dbReference type="ARBA" id="ARBA00022984"/>
    </source>
</evidence>
<evidence type="ECO:0000256" key="16">
    <source>
        <dbReference type="SAM" id="SignalP"/>
    </source>
</evidence>
<keyword evidence="8" id="KW-0378">Hydrolase</keyword>
<feature type="signal peptide" evidence="16">
    <location>
        <begin position="1"/>
        <end position="23"/>
    </location>
</feature>
<comment type="catalytic activity">
    <reaction evidence="12">
        <text>Preferential cleavage: (Ac)2-L-Lys-D-Ala-|-D-Ala. Also transpeptidation of peptidyl-alanyl moieties that are N-acyl substituents of D-alanine.</text>
        <dbReference type="EC" id="3.4.16.4"/>
    </reaction>
</comment>
<keyword evidence="5 18" id="KW-0121">Carboxypeptidase</keyword>